<dbReference type="EMBL" id="AUSU01004370">
    <property type="protein sequence ID" value="EPS65194.1"/>
    <property type="molecule type" value="Genomic_DNA"/>
</dbReference>
<comment type="caution">
    <text evidence="1">The sequence shown here is derived from an EMBL/GenBank/DDBJ whole genome shotgun (WGS) entry which is preliminary data.</text>
</comment>
<organism evidence="1 2">
    <name type="scientific">Genlisea aurea</name>
    <dbReference type="NCBI Taxonomy" id="192259"/>
    <lineage>
        <taxon>Eukaryota</taxon>
        <taxon>Viridiplantae</taxon>
        <taxon>Streptophyta</taxon>
        <taxon>Embryophyta</taxon>
        <taxon>Tracheophyta</taxon>
        <taxon>Spermatophyta</taxon>
        <taxon>Magnoliopsida</taxon>
        <taxon>eudicotyledons</taxon>
        <taxon>Gunneridae</taxon>
        <taxon>Pentapetalae</taxon>
        <taxon>asterids</taxon>
        <taxon>lamiids</taxon>
        <taxon>Lamiales</taxon>
        <taxon>Lentibulariaceae</taxon>
        <taxon>Genlisea</taxon>
    </lineage>
</organism>
<feature type="non-terminal residue" evidence="1">
    <location>
        <position position="291"/>
    </location>
</feature>
<evidence type="ECO:0000313" key="1">
    <source>
        <dbReference type="EMBL" id="EPS65194.1"/>
    </source>
</evidence>
<accession>S8CDZ2</accession>
<dbReference type="AlphaFoldDB" id="S8CDZ2"/>
<dbReference type="OrthoDB" id="691424at2759"/>
<dbReference type="PANTHER" id="PTHR31579">
    <property type="entry name" value="OS03G0796600 PROTEIN"/>
    <property type="match status" value="1"/>
</dbReference>
<name>S8CDZ2_9LAMI</name>
<dbReference type="InterPro" id="IPR006502">
    <property type="entry name" value="PDDEXK-like"/>
</dbReference>
<evidence type="ECO:0000313" key="2">
    <source>
        <dbReference type="Proteomes" id="UP000015453"/>
    </source>
</evidence>
<gene>
    <name evidence="1" type="ORF">M569_09582</name>
</gene>
<dbReference type="NCBIfam" id="TIGR01615">
    <property type="entry name" value="A_thal_3542"/>
    <property type="match status" value="1"/>
</dbReference>
<reference evidence="1 2" key="1">
    <citation type="journal article" date="2013" name="BMC Genomics">
        <title>The miniature genome of a carnivorous plant Genlisea aurea contains a low number of genes and short non-coding sequences.</title>
        <authorList>
            <person name="Leushkin E.V."/>
            <person name="Sutormin R.A."/>
            <person name="Nabieva E.R."/>
            <person name="Penin A.A."/>
            <person name="Kondrashov A.S."/>
            <person name="Logacheva M.D."/>
        </authorList>
    </citation>
    <scope>NUCLEOTIDE SEQUENCE [LARGE SCALE GENOMIC DNA]</scope>
</reference>
<dbReference type="PANTHER" id="PTHR31579:SF14">
    <property type="entry name" value="RNA POLYMERASE SUBUNIT BETA-BETA PROTEIN, PUTATIVE (DUF506)-RELATED"/>
    <property type="match status" value="1"/>
</dbReference>
<keyword evidence="2" id="KW-1185">Reference proteome</keyword>
<dbReference type="Pfam" id="PF04720">
    <property type="entry name" value="PDDEXK_6"/>
    <property type="match status" value="1"/>
</dbReference>
<protein>
    <submittedName>
        <fullName evidence="1">Uncharacterized protein</fullName>
    </submittedName>
</protein>
<sequence length="291" mass="32741">MKIQPLNFDEAPPQPLPRCSCVAAKPIAKSRFKRLLERPFSSVLKAPSPEKHTNNCNRDFADEFEPSTVCLTKMVHNFIEGNNEKQQQKCGINRCSNCFKGNCSESSDDDEDSYKSSVTDACDVLKSLVPCSSVSERNLLADISRLVERNKTCKLKDGICKKNISDGLIALGYNASICKSKCGKPPISPPEHEYIDVMIDGERLIAETDFRSEFEIARSTKAFKQVLQMLPVVFVGKVDRLEKIIDTVSSAIKQTLMKKGMSFPPWRKACYMKAKWLPPFTRLNPSPFPFM</sequence>
<dbReference type="Proteomes" id="UP000015453">
    <property type="component" value="Unassembled WGS sequence"/>
</dbReference>
<proteinExistence type="predicted"/>